<keyword evidence="2" id="KW-1185">Reference proteome</keyword>
<evidence type="ECO:0000313" key="1">
    <source>
        <dbReference type="EnsemblMetazoa" id="tetur15g00940.1"/>
    </source>
</evidence>
<reference evidence="2" key="1">
    <citation type="submission" date="2011-08" db="EMBL/GenBank/DDBJ databases">
        <authorList>
            <person name="Rombauts S."/>
        </authorList>
    </citation>
    <scope>NUCLEOTIDE SEQUENCE</scope>
    <source>
        <strain evidence="2">London</strain>
    </source>
</reference>
<protein>
    <submittedName>
        <fullName evidence="1">Uncharacterized protein</fullName>
    </submittedName>
</protein>
<dbReference type="Proteomes" id="UP000015104">
    <property type="component" value="Unassembled WGS sequence"/>
</dbReference>
<proteinExistence type="predicted"/>
<dbReference type="EnsemblMetazoa" id="tetur15g00940.1">
    <property type="protein sequence ID" value="tetur15g00940.1"/>
    <property type="gene ID" value="tetur15g00940"/>
</dbReference>
<evidence type="ECO:0000313" key="2">
    <source>
        <dbReference type="Proteomes" id="UP000015104"/>
    </source>
</evidence>
<dbReference type="EMBL" id="CAEY01000240">
    <property type="status" value="NOT_ANNOTATED_CDS"/>
    <property type="molecule type" value="Genomic_DNA"/>
</dbReference>
<organism evidence="1 2">
    <name type="scientific">Tetranychus urticae</name>
    <name type="common">Two-spotted spider mite</name>
    <dbReference type="NCBI Taxonomy" id="32264"/>
    <lineage>
        <taxon>Eukaryota</taxon>
        <taxon>Metazoa</taxon>
        <taxon>Ecdysozoa</taxon>
        <taxon>Arthropoda</taxon>
        <taxon>Chelicerata</taxon>
        <taxon>Arachnida</taxon>
        <taxon>Acari</taxon>
        <taxon>Acariformes</taxon>
        <taxon>Trombidiformes</taxon>
        <taxon>Prostigmata</taxon>
        <taxon>Eleutherengona</taxon>
        <taxon>Raphignathae</taxon>
        <taxon>Tetranychoidea</taxon>
        <taxon>Tetranychidae</taxon>
        <taxon>Tetranychus</taxon>
    </lineage>
</organism>
<reference evidence="1" key="2">
    <citation type="submission" date="2015-06" db="UniProtKB">
        <authorList>
            <consortium name="EnsemblMetazoa"/>
        </authorList>
    </citation>
    <scope>IDENTIFICATION</scope>
</reference>
<sequence length="62" mass="7012">MTIQSMSCKPAPTKIEIGGNKYTIDGDRLVWRNQMCDYLCNHGDGGDLCKCDFMPFHPEISE</sequence>
<accession>T1KMA6</accession>
<dbReference type="AlphaFoldDB" id="T1KMA6"/>
<dbReference type="HOGENOM" id="CLU_194034_0_0_1"/>
<name>T1KMA6_TETUR</name>